<keyword evidence="1" id="KW-0645">Protease</keyword>
<evidence type="ECO:0000313" key="5">
    <source>
        <dbReference type="Proteomes" id="UP000295525"/>
    </source>
</evidence>
<reference evidence="4 5" key="1">
    <citation type="submission" date="2019-03" db="EMBL/GenBank/DDBJ databases">
        <title>Genomic Encyclopedia of Type Strains, Phase IV (KMG-IV): sequencing the most valuable type-strain genomes for metagenomic binning, comparative biology and taxonomic classification.</title>
        <authorList>
            <person name="Goeker M."/>
        </authorList>
    </citation>
    <scope>NUCLEOTIDE SEQUENCE [LARGE SCALE GENOMIC DNA]</scope>
    <source>
        <strain evidence="4 5">DSM 24591</strain>
    </source>
</reference>
<gene>
    <name evidence="4" type="ORF">EDC26_12237</name>
</gene>
<evidence type="ECO:0000259" key="2">
    <source>
        <dbReference type="Pfam" id="PF07171"/>
    </source>
</evidence>
<dbReference type="PIRSF" id="PIRSF012702">
    <property type="entry name" value="UCP012702"/>
    <property type="match status" value="1"/>
</dbReference>
<comment type="function">
    <text evidence="1">Involved in peptidolytic degradation of cyclic heptapeptide hepatotoxin microcystin (MC).</text>
</comment>
<dbReference type="AlphaFoldDB" id="A0A4V6NZG1"/>
<dbReference type="Proteomes" id="UP000295525">
    <property type="component" value="Unassembled WGS sequence"/>
</dbReference>
<keyword evidence="1" id="KW-0482">Metalloprotease</keyword>
<dbReference type="GO" id="GO:0008237">
    <property type="term" value="F:metallopeptidase activity"/>
    <property type="evidence" value="ECO:0007669"/>
    <property type="project" value="UniProtKB-KW"/>
</dbReference>
<keyword evidence="5" id="KW-1185">Reference proteome</keyword>
<feature type="domain" description="Microcystin LR degradation protein MlrC C-terminal" evidence="2">
    <location>
        <begin position="307"/>
        <end position="488"/>
    </location>
</feature>
<dbReference type="InterPro" id="IPR010799">
    <property type="entry name" value="MlrC_C"/>
</dbReference>
<dbReference type="OrthoDB" id="5288421at2"/>
<feature type="domain" description="Microcystin LR degradation protein MlrC N-terminal" evidence="3">
    <location>
        <begin position="2"/>
        <end position="284"/>
    </location>
</feature>
<organism evidence="4 5">
    <name type="scientific">Paralcaligenes ureilyticus</name>
    <dbReference type="NCBI Taxonomy" id="627131"/>
    <lineage>
        <taxon>Bacteria</taxon>
        <taxon>Pseudomonadati</taxon>
        <taxon>Pseudomonadota</taxon>
        <taxon>Betaproteobacteria</taxon>
        <taxon>Burkholderiales</taxon>
        <taxon>Alcaligenaceae</taxon>
        <taxon>Paralcaligenes</taxon>
    </lineage>
</organism>
<comment type="cofactor">
    <cofactor evidence="1">
        <name>Zn(2+)</name>
        <dbReference type="ChEBI" id="CHEBI:29105"/>
    </cofactor>
    <text evidence="1">Binds 1 zinc ion per subunit.</text>
</comment>
<dbReference type="EMBL" id="SMAJ01000022">
    <property type="protein sequence ID" value="TCT01778.1"/>
    <property type="molecule type" value="Genomic_DNA"/>
</dbReference>
<proteinExistence type="inferred from homology"/>
<accession>A0A4V6NZG1</accession>
<dbReference type="Pfam" id="PF07364">
    <property type="entry name" value="DUF1485"/>
    <property type="match status" value="1"/>
</dbReference>
<dbReference type="InterPro" id="IPR009197">
    <property type="entry name" value="MlrC"/>
</dbReference>
<protein>
    <recommendedName>
        <fullName evidence="1">Microcystinase C</fullName>
        <shortName evidence="1">MlrC</shortName>
    </recommendedName>
</protein>
<evidence type="ECO:0000259" key="3">
    <source>
        <dbReference type="Pfam" id="PF07364"/>
    </source>
</evidence>
<name>A0A4V6NZG1_9BURK</name>
<sequence length="504" mass="53505">MKILIARMNHETNTFSPVPTPLAAFGVNGPTYDADAYAENLGGRTAMSAFIDLARAAGAEILTPVSATANPSGPVAQAAYDTLCNCIVAASDHCDAMMLDLHGAMVAENSQDGEGDLLERLKARHPQKAIGVALDLHGNVTQKMIDNADVIVSFKTYPHIDMYETGAHAGKLLLEMLAGDIKPVIAWERLPLMTHTLKSADQSPAMHAAIEAAKAAEQNGVLAASVLAGFALADIAAPCISVVTVGKDSASAQQAAHNIATLIWESREGFVYTSPPLADSIRGAKDMSGQSRIQSAECGNPQGPILLLDHSDNCMSGGTCDTMDVLQEALAQGLNNIGVGPLCDPDAVDQMAQAGEGANLTLRLGNKRPLSSLGIVKEPVTLTGRIKRLTNGEYIISGPTYTGLKCSMGRTALFVCGDLELVVTERTHEPWDLGVFTSVGLDPAKKDFLLLKSRMYCRPVFFPIAKGFVECDSSGVTSSNYALFPFKNIEHPVYPLDPQTQWPA</sequence>
<evidence type="ECO:0000256" key="1">
    <source>
        <dbReference type="PIRNR" id="PIRNR012702"/>
    </source>
</evidence>
<keyword evidence="1" id="KW-0378">Hydrolase</keyword>
<comment type="caution">
    <text evidence="4">The sequence shown here is derived from an EMBL/GenBank/DDBJ whole genome shotgun (WGS) entry which is preliminary data.</text>
</comment>
<evidence type="ECO:0000313" key="4">
    <source>
        <dbReference type="EMBL" id="TCT01778.1"/>
    </source>
</evidence>
<dbReference type="InterPro" id="IPR015995">
    <property type="entry name" value="MlrC_N"/>
</dbReference>
<keyword evidence="1" id="KW-0479">Metal-binding</keyword>
<comment type="similarity">
    <text evidence="1">Belongs to the peptidase M81 family.</text>
</comment>
<dbReference type="RefSeq" id="WP_132585693.1">
    <property type="nucleotide sequence ID" value="NZ_SMAJ01000022.1"/>
</dbReference>
<dbReference type="Pfam" id="PF07171">
    <property type="entry name" value="MlrC_C"/>
    <property type="match status" value="1"/>
</dbReference>
<dbReference type="GO" id="GO:0006508">
    <property type="term" value="P:proteolysis"/>
    <property type="evidence" value="ECO:0007669"/>
    <property type="project" value="UniProtKB-KW"/>
</dbReference>
<dbReference type="GO" id="GO:0046872">
    <property type="term" value="F:metal ion binding"/>
    <property type="evidence" value="ECO:0007669"/>
    <property type="project" value="UniProtKB-KW"/>
</dbReference>